<dbReference type="Pfam" id="PF03704">
    <property type="entry name" value="BTAD"/>
    <property type="match status" value="1"/>
</dbReference>
<evidence type="ECO:0000313" key="5">
    <source>
        <dbReference type="EMBL" id="MST55710.1"/>
    </source>
</evidence>
<accession>A0A6L5YBU1</accession>
<dbReference type="GO" id="GO:0005524">
    <property type="term" value="F:ATP binding"/>
    <property type="evidence" value="ECO:0007669"/>
    <property type="project" value="UniProtKB-KW"/>
</dbReference>
<dbReference type="EMBL" id="VUNH01000006">
    <property type="protein sequence ID" value="MST55710.1"/>
    <property type="molecule type" value="Genomic_DNA"/>
</dbReference>
<evidence type="ECO:0000259" key="3">
    <source>
        <dbReference type="Pfam" id="PF03704"/>
    </source>
</evidence>
<dbReference type="Proteomes" id="UP000473699">
    <property type="component" value="Unassembled WGS sequence"/>
</dbReference>
<comment type="caution">
    <text evidence="5">The sequence shown here is derived from an EMBL/GenBank/DDBJ whole genome shotgun (WGS) entry which is preliminary data.</text>
</comment>
<evidence type="ECO:0000256" key="1">
    <source>
        <dbReference type="ARBA" id="ARBA00022741"/>
    </source>
</evidence>
<dbReference type="InterPro" id="IPR005158">
    <property type="entry name" value="BTAD"/>
</dbReference>
<keyword evidence="2" id="KW-0067">ATP-binding</keyword>
<dbReference type="AlphaFoldDB" id="A0A6L5YBU1"/>
<dbReference type="GO" id="GO:0004016">
    <property type="term" value="F:adenylate cyclase activity"/>
    <property type="evidence" value="ECO:0007669"/>
    <property type="project" value="TreeGrafter"/>
</dbReference>
<dbReference type="Pfam" id="PF13191">
    <property type="entry name" value="AAA_16"/>
    <property type="match status" value="1"/>
</dbReference>
<protein>
    <submittedName>
        <fullName evidence="5">AAA family ATPase</fullName>
    </submittedName>
</protein>
<proteinExistence type="predicted"/>
<dbReference type="InterPro" id="IPR041664">
    <property type="entry name" value="AAA_16"/>
</dbReference>
<feature type="domain" description="Orc1-like AAA ATPase" evidence="4">
    <location>
        <begin position="242"/>
        <end position="400"/>
    </location>
</feature>
<dbReference type="Gene3D" id="3.40.50.300">
    <property type="entry name" value="P-loop containing nucleotide triphosphate hydrolases"/>
    <property type="match status" value="1"/>
</dbReference>
<reference evidence="5 6" key="1">
    <citation type="submission" date="2019-08" db="EMBL/GenBank/DDBJ databases">
        <title>In-depth cultivation of the pig gut microbiome towards novel bacterial diversity and tailored functional studies.</title>
        <authorList>
            <person name="Wylensek D."/>
            <person name="Hitch T.C.A."/>
            <person name="Clavel T."/>
        </authorList>
    </citation>
    <scope>NUCLEOTIDE SEQUENCE [LARGE SCALE GENOMIC DNA]</scope>
    <source>
        <strain evidence="5 6">SM-530-WT-4B</strain>
    </source>
</reference>
<gene>
    <name evidence="5" type="ORF">FYJ74_06650</name>
</gene>
<dbReference type="InterPro" id="IPR036388">
    <property type="entry name" value="WH-like_DNA-bd_sf"/>
</dbReference>
<dbReference type="SUPFAM" id="SSF52540">
    <property type="entry name" value="P-loop containing nucleoside triphosphate hydrolases"/>
    <property type="match status" value="1"/>
</dbReference>
<evidence type="ECO:0000313" key="6">
    <source>
        <dbReference type="Proteomes" id="UP000473699"/>
    </source>
</evidence>
<dbReference type="InterPro" id="IPR011990">
    <property type="entry name" value="TPR-like_helical_dom_sf"/>
</dbReference>
<dbReference type="Gene3D" id="1.25.40.10">
    <property type="entry name" value="Tetratricopeptide repeat domain"/>
    <property type="match status" value="1"/>
</dbReference>
<dbReference type="PANTHER" id="PTHR16305:SF28">
    <property type="entry name" value="GUANYLATE CYCLASE DOMAIN-CONTAINING PROTEIN"/>
    <property type="match status" value="1"/>
</dbReference>
<organism evidence="5 6">
    <name type="scientific">Pyramidobacter porci</name>
    <dbReference type="NCBI Taxonomy" id="2605789"/>
    <lineage>
        <taxon>Bacteria</taxon>
        <taxon>Thermotogati</taxon>
        <taxon>Synergistota</taxon>
        <taxon>Synergistia</taxon>
        <taxon>Synergistales</taxon>
        <taxon>Dethiosulfovibrionaceae</taxon>
        <taxon>Pyramidobacter</taxon>
    </lineage>
</organism>
<evidence type="ECO:0000256" key="2">
    <source>
        <dbReference type="ARBA" id="ARBA00022840"/>
    </source>
</evidence>
<feature type="domain" description="Bacterial transcriptional activator" evidence="3">
    <location>
        <begin position="151"/>
        <end position="225"/>
    </location>
</feature>
<dbReference type="InterPro" id="IPR027417">
    <property type="entry name" value="P-loop_NTPase"/>
</dbReference>
<keyword evidence="6" id="KW-1185">Reference proteome</keyword>
<name>A0A6L5YBU1_9BACT</name>
<dbReference type="PANTHER" id="PTHR16305">
    <property type="entry name" value="TESTICULAR SOLUBLE ADENYLYL CYCLASE"/>
    <property type="match status" value="1"/>
</dbReference>
<keyword evidence="1" id="KW-0547">Nucleotide-binding</keyword>
<dbReference type="RefSeq" id="WP_154528806.1">
    <property type="nucleotide sequence ID" value="NZ_VUNH01000006.1"/>
</dbReference>
<dbReference type="Gene3D" id="1.10.10.10">
    <property type="entry name" value="Winged helix-like DNA-binding domain superfamily/Winged helix DNA-binding domain"/>
    <property type="match status" value="1"/>
</dbReference>
<evidence type="ECO:0000259" key="4">
    <source>
        <dbReference type="Pfam" id="PF13191"/>
    </source>
</evidence>
<dbReference type="GO" id="GO:0005737">
    <property type="term" value="C:cytoplasm"/>
    <property type="evidence" value="ECO:0007669"/>
    <property type="project" value="TreeGrafter"/>
</dbReference>
<sequence>MSDYQVTLLGTPGVCQNGELVCFPYRKAEGIFYYLCVEKHASRDELVSFFWGSCGEDSGRKNLRQALFQIRRCLGEDVIVLQGRNGLKLNQRCGVRTDWDAPDPEFALCQQRFLDFFYLKGCPEFEAWVERKRELQISRSLSYIGNQLKNPAICQDADRLQQLISTWQFWKPWDEEMVSTGMKCFAQAEKYDLGLQLYQEYVKCLRDDLSESPSHAVELLHRTLLHRKKVSFLRRPRARDNFFGRLAELQYIDERIFWFLNEESTVSVVIEGEVGVGKTALMRQILEMNHGFDVLQLSSHCYSVEKEISLSAWRNLFVQLENLCTAETLQLSERSLQLLPLLLSGRITEEDGDGAWNSAALINGVLGLFKELVSQQKIILYFDSLQWMDSVSQQLLQRIMIEFGNDQVLLIATCRTDEQKNIRGLLLALRERNIITTLSLSPFTEEETAAVFCEVLQNSTANIPDAHELFLRSEGNPLVLMETLNVIRQEGWKKNCPLPRLDMLIQLRLDRLNTQQRRVLDALSIHFEHANLEDLELLTGISSMEQIELLDQLLIGGFIVEQPWGDGIVYKFKHQFYKDYVYQNLSMGKRRLWHGAVAGFYDTQKAGDRWWILLPYTIRHYEYGGNPKRAENLQKLQNERKS</sequence>